<evidence type="ECO:0000313" key="1">
    <source>
        <dbReference type="EMBL" id="CZT15474.1"/>
    </source>
</evidence>
<reference evidence="1 2" key="1">
    <citation type="submission" date="2016-03" db="EMBL/GenBank/DDBJ databases">
        <authorList>
            <person name="Ploux O."/>
        </authorList>
    </citation>
    <scope>NUCLEOTIDE SEQUENCE [LARGE SCALE GENOMIC DNA]</scope>
    <source>
        <strain evidence="1 2">URUG2</strain>
    </source>
</reference>
<sequence length="448" mass="48712">MPRIMRREDAYLIESATALKALCQDEASSLLKSNGSSAPTESRESIAAAEQKLYASLYRTTALLAQPRGFLFQLASHVQLLACLKWLGEFQVLACVPVNGCISVRELSALADAPEHILCRVVRLTATAGFLHESERLCVAHTAFSAAYTEDLSSSDAAMFLAKQIAPAALQFMAASHQCTGASMTQSVPTWNPTGYNFAAVQDPFAKEPQAARQWAAYCRSVSPMDDYLATVLTDKGHASIDLVPLLGQLEWPTTGITSIIQVCTAYNETSASLAKMSPDTQIVVQTYETPSLDSCMTTTSNPAEPSWRRIDRYMRQPNTPQQVKNATAYILQPEISRDELESLHLLACELKAHLDCLRINPTAFLIVAPRLLPQPGSVAVQVEAGARLRDFACVQLNNQCALEVDELAALIDSTANLYGRPVVITHMRDQTGATVALAVKFDSLQSG</sequence>
<organism evidence="1 2">
    <name type="scientific">Ramularia collo-cygni</name>
    <dbReference type="NCBI Taxonomy" id="112498"/>
    <lineage>
        <taxon>Eukaryota</taxon>
        <taxon>Fungi</taxon>
        <taxon>Dikarya</taxon>
        <taxon>Ascomycota</taxon>
        <taxon>Pezizomycotina</taxon>
        <taxon>Dothideomycetes</taxon>
        <taxon>Dothideomycetidae</taxon>
        <taxon>Mycosphaerellales</taxon>
        <taxon>Mycosphaerellaceae</taxon>
        <taxon>Ramularia</taxon>
    </lineage>
</organism>
<dbReference type="STRING" id="112498.A0A2D3UZ67"/>
<name>A0A2D3UZ67_9PEZI</name>
<dbReference type="Gene3D" id="1.10.10.10">
    <property type="entry name" value="Winged helix-like DNA-binding domain superfamily/Winged helix DNA-binding domain"/>
    <property type="match status" value="1"/>
</dbReference>
<dbReference type="InterPro" id="IPR036390">
    <property type="entry name" value="WH_DNA-bd_sf"/>
</dbReference>
<accession>A0A2D3UZ67</accession>
<dbReference type="GeneID" id="35596601"/>
<dbReference type="SUPFAM" id="SSF46785">
    <property type="entry name" value="Winged helix' DNA-binding domain"/>
    <property type="match status" value="1"/>
</dbReference>
<dbReference type="PANTHER" id="PTHR43712:SF15">
    <property type="entry name" value="MONODICTYPHENONE CLUSTER TRANSCRIPTIONAL COACTIVATOR MDPA"/>
    <property type="match status" value="1"/>
</dbReference>
<dbReference type="OrthoDB" id="2410195at2759"/>
<keyword evidence="2" id="KW-1185">Reference proteome</keyword>
<protein>
    <submittedName>
        <fullName evidence="1">Uncharacterized protein</fullName>
    </submittedName>
</protein>
<gene>
    <name evidence="1" type="ORF">RCC_01330</name>
</gene>
<evidence type="ECO:0000313" key="2">
    <source>
        <dbReference type="Proteomes" id="UP000225277"/>
    </source>
</evidence>
<dbReference type="PANTHER" id="PTHR43712">
    <property type="entry name" value="PUTATIVE (AFU_ORTHOLOGUE AFUA_4G14580)-RELATED"/>
    <property type="match status" value="1"/>
</dbReference>
<dbReference type="EMBL" id="FJUY01000001">
    <property type="protein sequence ID" value="CZT15474.1"/>
    <property type="molecule type" value="Genomic_DNA"/>
</dbReference>
<proteinExistence type="predicted"/>
<dbReference type="Proteomes" id="UP000225277">
    <property type="component" value="Unassembled WGS sequence"/>
</dbReference>
<dbReference type="RefSeq" id="XP_023622370.1">
    <property type="nucleotide sequence ID" value="XM_023766602.1"/>
</dbReference>
<dbReference type="AlphaFoldDB" id="A0A2D3UZ67"/>
<dbReference type="InterPro" id="IPR036388">
    <property type="entry name" value="WH-like_DNA-bd_sf"/>
</dbReference>